<sequence length="454" mass="49962">MNGLGVATLTILLTLVVAGPARWAMLALFGGALFMTLGQAIEVAGIAIYPMRFLTLAAIIRIIARREFPLSEFNGLDKALLLAYGYRTVIYIASGNGATISAVGLMIDTSLAYLAGRGLLRSPQDMLWLLGSLALLLIPYTILVFIEYSTWNNPFAVVGGIYEHSFRNGNPRSMGSFSHATLLGSFGASFMPLFFALILTHSFRIIGLLGTMLCSAIVFFSNSGGPLMCAALGILGWLLWIVRTRMHVVRITFACLLVLLSLAMKAPLWYLPAKVSAITGGDGWHRSYLMDMAFRSLDQWWLAGMSVLNTKDWFPYIVVTGGADIINYYLDFGVAAGLGAIGLFCYMLYKAFSYVGRALRAIRLDPGLTPEAERLVWAFGIVLTIHVFNWFGLVYYDQFHFIYLFQLAMLATLSSTYVTFPEKRRTPMPIPRPPRGGEDSGRKPFGSPQGGNPK</sequence>
<dbReference type="RefSeq" id="WP_206558674.1">
    <property type="nucleotide sequence ID" value="NZ_JAFKCZ010000001.1"/>
</dbReference>
<evidence type="ECO:0000313" key="3">
    <source>
        <dbReference type="EMBL" id="MBN7795241.1"/>
    </source>
</evidence>
<gene>
    <name evidence="3" type="ORF">JYP50_01475</name>
</gene>
<evidence type="ECO:0000256" key="2">
    <source>
        <dbReference type="SAM" id="Phobius"/>
    </source>
</evidence>
<feature type="transmembrane region" description="Helical" evidence="2">
    <location>
        <begin position="401"/>
        <end position="420"/>
    </location>
</feature>
<dbReference type="Proteomes" id="UP000664303">
    <property type="component" value="Unassembled WGS sequence"/>
</dbReference>
<feature type="transmembrane region" description="Helical" evidence="2">
    <location>
        <begin position="42"/>
        <end position="64"/>
    </location>
</feature>
<feature type="transmembrane region" description="Helical" evidence="2">
    <location>
        <begin position="251"/>
        <end position="271"/>
    </location>
</feature>
<evidence type="ECO:0000256" key="1">
    <source>
        <dbReference type="SAM" id="MobiDB-lite"/>
    </source>
</evidence>
<feature type="transmembrane region" description="Helical" evidence="2">
    <location>
        <begin position="332"/>
        <end position="355"/>
    </location>
</feature>
<accession>A0A939IIH1</accession>
<feature type="region of interest" description="Disordered" evidence="1">
    <location>
        <begin position="424"/>
        <end position="454"/>
    </location>
</feature>
<organism evidence="3 4">
    <name type="scientific">Parahaliea mediterranea</name>
    <dbReference type="NCBI Taxonomy" id="651086"/>
    <lineage>
        <taxon>Bacteria</taxon>
        <taxon>Pseudomonadati</taxon>
        <taxon>Pseudomonadota</taxon>
        <taxon>Gammaproteobacteria</taxon>
        <taxon>Cellvibrionales</taxon>
        <taxon>Halieaceae</taxon>
        <taxon>Parahaliea</taxon>
    </lineage>
</organism>
<dbReference type="EMBL" id="JAFKCZ010000001">
    <property type="protein sequence ID" value="MBN7795241.1"/>
    <property type="molecule type" value="Genomic_DNA"/>
</dbReference>
<proteinExistence type="predicted"/>
<comment type="caution">
    <text evidence="3">The sequence shown here is derived from an EMBL/GenBank/DDBJ whole genome shotgun (WGS) entry which is preliminary data.</text>
</comment>
<evidence type="ECO:0008006" key="5">
    <source>
        <dbReference type="Google" id="ProtNLM"/>
    </source>
</evidence>
<protein>
    <recommendedName>
        <fullName evidence="5">O-antigen ligase domain-containing protein</fullName>
    </recommendedName>
</protein>
<keyword evidence="2" id="KW-0472">Membrane</keyword>
<feature type="transmembrane region" description="Helical" evidence="2">
    <location>
        <begin position="180"/>
        <end position="200"/>
    </location>
</feature>
<feature type="transmembrane region" description="Helical" evidence="2">
    <location>
        <begin position="84"/>
        <end position="107"/>
    </location>
</feature>
<keyword evidence="4" id="KW-1185">Reference proteome</keyword>
<feature type="transmembrane region" description="Helical" evidence="2">
    <location>
        <begin position="127"/>
        <end position="146"/>
    </location>
</feature>
<feature type="transmembrane region" description="Helical" evidence="2">
    <location>
        <begin position="375"/>
        <end position="395"/>
    </location>
</feature>
<dbReference type="AlphaFoldDB" id="A0A939IIH1"/>
<keyword evidence="2" id="KW-1133">Transmembrane helix</keyword>
<feature type="transmembrane region" description="Helical" evidence="2">
    <location>
        <begin position="206"/>
        <end position="239"/>
    </location>
</feature>
<reference evidence="3" key="1">
    <citation type="submission" date="2021-02" db="EMBL/GenBank/DDBJ databases">
        <title>PHA producing bacteria isolated from coastal sediment in Guangdong, Shenzhen.</title>
        <authorList>
            <person name="Zheng W."/>
            <person name="Yu S."/>
            <person name="Huang Y."/>
        </authorList>
    </citation>
    <scope>NUCLEOTIDE SEQUENCE</scope>
    <source>
        <strain evidence="3">TN14-10</strain>
    </source>
</reference>
<keyword evidence="2" id="KW-0812">Transmembrane</keyword>
<name>A0A939IIH1_9GAMM</name>
<evidence type="ECO:0000313" key="4">
    <source>
        <dbReference type="Proteomes" id="UP000664303"/>
    </source>
</evidence>